<reference evidence="6" key="2">
    <citation type="journal article" date="2009" name="J. Appl. Microbiol.">
        <title>PCR screening of 3-amino-5-hydroxybenzoic acid synthase gene leads to identification of ansamycins and AHBA-related antibiotic producers in Actinomycetes.</title>
        <authorList>
            <person name="Huitu Z."/>
            <person name="Linzhuan W."/>
            <person name="Aiming L."/>
            <person name="Guizhi S."/>
            <person name="Feng H."/>
            <person name="Qiuping L."/>
            <person name="Yuzhen W."/>
            <person name="Huanzhang X."/>
            <person name="Qunjie G."/>
            <person name="Yiguang W."/>
        </authorList>
    </citation>
    <scope>NUCLEOTIDE SEQUENCE</scope>
    <source>
        <strain evidence="6">7-32a</strain>
    </source>
</reference>
<dbReference type="Pfam" id="PF22725">
    <property type="entry name" value="GFO_IDH_MocA_C3"/>
    <property type="match status" value="1"/>
</dbReference>
<protein>
    <submittedName>
        <fullName evidence="6">Oxidoreductase</fullName>
    </submittedName>
</protein>
<accession>D7EYX8</accession>
<dbReference type="SUPFAM" id="SSF51735">
    <property type="entry name" value="NAD(P)-binding Rossmann-fold domains"/>
    <property type="match status" value="1"/>
</dbReference>
<feature type="region of interest" description="Disordered" evidence="3">
    <location>
        <begin position="249"/>
        <end position="269"/>
    </location>
</feature>
<dbReference type="PANTHER" id="PTHR43708">
    <property type="entry name" value="CONSERVED EXPRESSED OXIDOREDUCTASE (EUROFUNG)"/>
    <property type="match status" value="1"/>
</dbReference>
<sequence>MAAPPHAPRHGAADARHRAPRGRRAGSGVSTVSDSTAARSTVIRTAVVGLGWAGRSIWLPRLAADPAYEVVAVVDSDAATRAAAGSGLRAYADVGELSPADVDLAVVAVPNHLHSEVACRLLRRGVSVFVEKPVCLDRAEVAELAAAERGGGAVLLAGSAARYRADVAALLAAAGRIGRVRHVDLSWVRARGVPDAGGWFTRRRLSGGGALVDLGWHLFDAVAPLLGPVSFPQVVGAVSDDFIREAAHGASWRHDADPAPGSAGGGDVEDTARGFLVTEDGVSVTLHASWASHEPLDSTVVRVEGSAGTATLRCTFGFSPNRAGGSALTVLRDGRTVPADLDDEPVGTEYDRQLGAVREQLADPDARGRAIAEAGRTIAAIERFYASVERTRRPEAALAAGR</sequence>
<dbReference type="InterPro" id="IPR036291">
    <property type="entry name" value="NAD(P)-bd_dom_sf"/>
</dbReference>
<organism evidence="6">
    <name type="scientific">Streptomyces sp. 7-32a</name>
    <dbReference type="NCBI Taxonomy" id="476721"/>
    <lineage>
        <taxon>Bacteria</taxon>
        <taxon>Bacillati</taxon>
        <taxon>Actinomycetota</taxon>
        <taxon>Actinomycetes</taxon>
        <taxon>Kitasatosporales</taxon>
        <taxon>Streptomycetaceae</taxon>
        <taxon>Streptomyces</taxon>
    </lineage>
</organism>
<proteinExistence type="inferred from homology"/>
<dbReference type="PANTHER" id="PTHR43708:SF5">
    <property type="entry name" value="CONSERVED EXPRESSED OXIDOREDUCTASE (EUROFUNG)-RELATED"/>
    <property type="match status" value="1"/>
</dbReference>
<reference evidence="6" key="1">
    <citation type="submission" date="2007-11" db="EMBL/GenBank/DDBJ databases">
        <title>Mining ansamycin production by inactivating the oxidoreductase genes in 3-amino-5-hydroxybenzoic acid (AHBA) gene cluster in Actinomyces with Red/ET recombination constructed universal targeting vector.</title>
        <authorList>
            <person name="Wang G."/>
            <person name="Zhang H."/>
            <person name="Sun G."/>
            <person name="Zhang J."/>
            <person name="Wang Y."/>
        </authorList>
    </citation>
    <scope>NUCLEOTIDE SEQUENCE</scope>
    <source>
        <strain evidence="6">7-32a</strain>
    </source>
</reference>
<evidence type="ECO:0000259" key="5">
    <source>
        <dbReference type="Pfam" id="PF22725"/>
    </source>
</evidence>
<evidence type="ECO:0000256" key="1">
    <source>
        <dbReference type="ARBA" id="ARBA00010928"/>
    </source>
</evidence>
<dbReference type="Gene3D" id="3.30.360.10">
    <property type="entry name" value="Dihydrodipicolinate Reductase, domain 2"/>
    <property type="match status" value="1"/>
</dbReference>
<dbReference type="AlphaFoldDB" id="D7EYX8"/>
<dbReference type="SUPFAM" id="SSF55347">
    <property type="entry name" value="Glyceraldehyde-3-phosphate dehydrogenase-like, C-terminal domain"/>
    <property type="match status" value="1"/>
</dbReference>
<name>D7EYX8_9ACTN</name>
<dbReference type="GO" id="GO:0016491">
    <property type="term" value="F:oxidoreductase activity"/>
    <property type="evidence" value="ECO:0007669"/>
    <property type="project" value="UniProtKB-KW"/>
</dbReference>
<dbReference type="InterPro" id="IPR051317">
    <property type="entry name" value="Gfo/Idh/MocA_oxidoreduct"/>
</dbReference>
<evidence type="ECO:0000259" key="4">
    <source>
        <dbReference type="Pfam" id="PF01408"/>
    </source>
</evidence>
<evidence type="ECO:0000313" key="6">
    <source>
        <dbReference type="EMBL" id="ADI56563.1"/>
    </source>
</evidence>
<evidence type="ECO:0000256" key="2">
    <source>
        <dbReference type="ARBA" id="ARBA00023002"/>
    </source>
</evidence>
<keyword evidence="2" id="KW-0560">Oxidoreductase</keyword>
<dbReference type="InterPro" id="IPR055170">
    <property type="entry name" value="GFO_IDH_MocA-like_dom"/>
</dbReference>
<evidence type="ECO:0000256" key="3">
    <source>
        <dbReference type="SAM" id="MobiDB-lite"/>
    </source>
</evidence>
<feature type="domain" description="GFO/IDH/MocA-like oxidoreductase" evidence="5">
    <location>
        <begin position="171"/>
        <end position="310"/>
    </location>
</feature>
<reference evidence="6" key="3">
    <citation type="submission" date="2010-06" db="EMBL/GenBank/DDBJ databases">
        <title>Molecular Targeted Screening of Potential Ansamycin Producers from Actinomycetes.</title>
        <authorList>
            <person name="Wu L."/>
            <person name="Zhang H."/>
            <person name="Gao Q."/>
            <person name="Han F."/>
            <person name="Sun G."/>
            <person name="Wang Y."/>
        </authorList>
    </citation>
    <scope>NUCLEOTIDE SEQUENCE</scope>
    <source>
        <strain evidence="6">7-32a</strain>
    </source>
</reference>
<dbReference type="EMBL" id="EU178791">
    <property type="protein sequence ID" value="ADI56563.1"/>
    <property type="molecule type" value="Genomic_DNA"/>
</dbReference>
<dbReference type="Pfam" id="PF01408">
    <property type="entry name" value="GFO_IDH_MocA"/>
    <property type="match status" value="1"/>
</dbReference>
<dbReference type="InterPro" id="IPR000683">
    <property type="entry name" value="Gfo/Idh/MocA-like_OxRdtase_N"/>
</dbReference>
<comment type="similarity">
    <text evidence="1">Belongs to the Gfo/Idh/MocA family.</text>
</comment>
<dbReference type="Gene3D" id="3.40.50.720">
    <property type="entry name" value="NAD(P)-binding Rossmann-like Domain"/>
    <property type="match status" value="1"/>
</dbReference>
<dbReference type="GO" id="GO:0000166">
    <property type="term" value="F:nucleotide binding"/>
    <property type="evidence" value="ECO:0007669"/>
    <property type="project" value="InterPro"/>
</dbReference>
<feature type="region of interest" description="Disordered" evidence="3">
    <location>
        <begin position="1"/>
        <end position="33"/>
    </location>
</feature>
<feature type="domain" description="Gfo/Idh/MocA-like oxidoreductase N-terminal" evidence="4">
    <location>
        <begin position="43"/>
        <end position="156"/>
    </location>
</feature>